<proteinExistence type="predicted"/>
<dbReference type="EMBL" id="AE013599">
    <property type="protein sequence ID" value="AAM68822.1"/>
    <property type="molecule type" value="Genomic_DNA"/>
</dbReference>
<reference evidence="2 4" key="9">
    <citation type="journal article" date="2015" name="G3 (Bethesda)">
        <title>Gene Model Annotations for Drosophila melanogaster: Impact of High-Throughput Data.</title>
        <authorList>
            <consortium name="FlyBase Consortium"/>
            <person name="Matthews B.B."/>
            <person name="Dos Santos G."/>
            <person name="Crosby M.A."/>
            <person name="Emmert D.B."/>
            <person name="St Pierre S.E."/>
            <person name="Gramates L.S."/>
            <person name="Zhou P."/>
            <person name="Schroeder A.J."/>
            <person name="Falls K."/>
            <person name="Strelets V."/>
            <person name="Russo S.M."/>
            <person name="Gelbart W.M."/>
            <person name="null"/>
        </authorList>
    </citation>
    <scope>NUCLEOTIDE SEQUENCE [LARGE SCALE GENOMIC DNA]</scope>
    <source>
        <strain evidence="4">Berkeley</strain>
    </source>
</reference>
<reference evidence="2 4" key="10">
    <citation type="journal article" date="2015" name="G3 (Bethesda)">
        <title>Gene Model Annotations for Drosophila melanogaster: The Rule-Benders.</title>
        <authorList>
            <consortium name="FlyBase Consortium"/>
            <person name="Crosby M.A."/>
            <person name="Gramates L.S."/>
            <person name="Dos Santos G."/>
            <person name="Matthews B.B."/>
            <person name="St Pierre S.E."/>
            <person name="Zhou P."/>
            <person name="Schroeder A.J."/>
            <person name="Falls K."/>
            <person name="Emmert D.B."/>
            <person name="Russo S.M."/>
            <person name="Gelbart W.M."/>
            <person name="null"/>
        </authorList>
    </citation>
    <scope>NUCLEOTIDE SEQUENCE [LARGE SCALE GENOMIC DNA]</scope>
    <source>
        <strain evidence="4">Berkeley</strain>
    </source>
</reference>
<reference evidence="2 4" key="7">
    <citation type="journal article" date="2007" name="Science">
        <title>The Release 5.1 annotation of Drosophila melanogaster heterochromatin.</title>
        <authorList>
            <person name="Smith C.D."/>
            <person name="Shu S."/>
            <person name="Mungall C.J."/>
            <person name="Karpen G.H."/>
        </authorList>
    </citation>
    <scope>NUCLEOTIDE SEQUENCE [LARGE SCALE GENOMIC DNA]</scope>
    <source>
        <strain evidence="4">Berkeley</strain>
    </source>
</reference>
<evidence type="ECO:0000313" key="2">
    <source>
        <dbReference type="EMBL" id="AAM68822.1"/>
    </source>
</evidence>
<evidence type="ECO:0000313" key="4">
    <source>
        <dbReference type="Proteomes" id="UP000000803"/>
    </source>
</evidence>
<dbReference type="AlphaFoldDB" id="A1Z7S9"/>
<keyword evidence="1" id="KW-0812">Transmembrane</keyword>
<reference evidence="2 4" key="2">
    <citation type="journal article" date="2002" name="Genome Biol.">
        <title>Finishing a whole-genome shotgun: release 3 of the Drosophila melanogaster euchromatic genome sequence.</title>
        <authorList>
            <person name="Celniker S.E."/>
            <person name="Wheeler D.A."/>
            <person name="Kronmiller B."/>
            <person name="Carlson J.W."/>
            <person name="Halpern A."/>
            <person name="Patel S."/>
            <person name="Adams M."/>
            <person name="Champe M."/>
            <person name="Dugan S.P."/>
            <person name="Frise E."/>
            <person name="Hodgson A."/>
            <person name="George R.A."/>
            <person name="Hoskins R.A."/>
            <person name="Laverty T."/>
            <person name="Muzny D.M."/>
            <person name="Nelson C.R."/>
            <person name="Pacleb J.M."/>
            <person name="Park S."/>
            <person name="Pfeiffer B.D."/>
            <person name="Richards S."/>
            <person name="Sodergren E.J."/>
            <person name="Svirskas R."/>
            <person name="Tabor P.E."/>
            <person name="Wan K."/>
            <person name="Stapleton M."/>
            <person name="Sutton G.G."/>
            <person name="Venter C."/>
            <person name="Weinstock G."/>
            <person name="Scherer S.E."/>
            <person name="Myers E.W."/>
            <person name="Gibbs R.A."/>
            <person name="Rubin G.M."/>
        </authorList>
    </citation>
    <scope>NUCLEOTIDE SEQUENCE [LARGE SCALE GENOMIC DNA]</scope>
    <source>
        <strain evidence="4">Berkeley</strain>
    </source>
</reference>
<dbReference type="HOGENOM" id="CLU_1572259_0_0_1"/>
<keyword evidence="4" id="KW-1185">Reference proteome</keyword>
<keyword evidence="2" id="KW-0540">Nuclease</keyword>
<keyword evidence="1" id="KW-0472">Membrane</keyword>
<dbReference type="ExpressionAtlas" id="A1Z7S9">
    <property type="expression patterns" value="baseline and differential"/>
</dbReference>
<dbReference type="GO" id="GO:0006388">
    <property type="term" value="P:tRNA splicing, via endonucleolytic cleavage and ligation"/>
    <property type="evidence" value="ECO:0007669"/>
    <property type="project" value="InterPro"/>
</dbReference>
<dbReference type="VEuPathDB" id="VectorBase:FBgn0050343"/>
<reference evidence="2 4" key="1">
    <citation type="journal article" date="2000" name="Science">
        <title>The genome sequence of Drosophila melanogaster.</title>
        <authorList>
            <person name="Adams M.D."/>
            <person name="Celniker S.E."/>
            <person name="Holt R.A."/>
            <person name="Evans C.A."/>
            <person name="Gocayne J.D."/>
            <person name="Amanatides P.G."/>
            <person name="Scherer S.E."/>
            <person name="Li P.W."/>
            <person name="Hoskins R.A."/>
            <person name="Galle R.F."/>
            <person name="George R.A."/>
            <person name="Lewis S.E."/>
            <person name="Richards S."/>
            <person name="Ashburner M."/>
            <person name="Henderson S.N."/>
            <person name="Sutton G.G."/>
            <person name="Wortman J.R."/>
            <person name="Yandell M.D."/>
            <person name="Zhang Q."/>
            <person name="Chen L.X."/>
            <person name="Brandon R.C."/>
            <person name="Rogers Y.H."/>
            <person name="Blazej R.G."/>
            <person name="Champe M."/>
            <person name="Pfeiffer B.D."/>
            <person name="Wan K.H."/>
            <person name="Doyle C."/>
            <person name="Baxter E.G."/>
            <person name="Helt G."/>
            <person name="Nelson C.R."/>
            <person name="Gabor G.L."/>
            <person name="Abril J.F."/>
            <person name="Agbayani A."/>
            <person name="An H.J."/>
            <person name="Andrews-Pfannkoch C."/>
            <person name="Baldwin D."/>
            <person name="Ballew R.M."/>
            <person name="Basu A."/>
            <person name="Baxendale J."/>
            <person name="Bayraktaroglu L."/>
            <person name="Beasley E.M."/>
            <person name="Beeson K.Y."/>
            <person name="Benos P.V."/>
            <person name="Berman B.P."/>
            <person name="Bhandari D."/>
            <person name="Bolshakov S."/>
            <person name="Borkova D."/>
            <person name="Botchan M.R."/>
            <person name="Bouck J."/>
            <person name="Brokstein P."/>
            <person name="Brottier P."/>
            <person name="Burtis K.C."/>
            <person name="Busam D.A."/>
            <person name="Butler H."/>
            <person name="Cadieu E."/>
            <person name="Center A."/>
            <person name="Chandra I."/>
            <person name="Cherry J.M."/>
            <person name="Cawley S."/>
            <person name="Dahlke C."/>
            <person name="Davenport L.B."/>
            <person name="Davies P."/>
            <person name="de Pablos B."/>
            <person name="Delcher A."/>
            <person name="Deng Z."/>
            <person name="Mays A.D."/>
            <person name="Dew I."/>
            <person name="Dietz S.M."/>
            <person name="Dodson K."/>
            <person name="Doup L.E."/>
            <person name="Downes M."/>
            <person name="Dugan-Rocha S."/>
            <person name="Dunkov B.C."/>
            <person name="Dunn P."/>
            <person name="Durbin K.J."/>
            <person name="Evangelista C.C."/>
            <person name="Ferraz C."/>
            <person name="Ferriera S."/>
            <person name="Fleischmann W."/>
            <person name="Fosler C."/>
            <person name="Gabrielian A.E."/>
            <person name="Garg N.S."/>
            <person name="Gelbart W.M."/>
            <person name="Glasser K."/>
            <person name="Glodek A."/>
            <person name="Gong F."/>
            <person name="Gorrell J.H."/>
            <person name="Gu Z."/>
            <person name="Guan P."/>
            <person name="Harris M."/>
            <person name="Harris N.L."/>
            <person name="Harvey D."/>
            <person name="Heiman T.J."/>
            <person name="Hernandez J.R."/>
            <person name="Houck J."/>
            <person name="Hostin D."/>
            <person name="Houston K.A."/>
            <person name="Howland T.J."/>
            <person name="Wei M.H."/>
            <person name="Ibegwam C."/>
            <person name="Jalali M."/>
            <person name="Kalush F."/>
            <person name="Karpen G.H."/>
            <person name="Ke Z."/>
            <person name="Kennison J.A."/>
            <person name="Ketchum K.A."/>
            <person name="Kimmel B.E."/>
            <person name="Kodira C.D."/>
            <person name="Kraft C."/>
            <person name="Kravitz S."/>
            <person name="Kulp D."/>
            <person name="Lai Z."/>
            <person name="Lasko P."/>
            <person name="Lei Y."/>
            <person name="Levitsky A.A."/>
            <person name="Li J."/>
            <person name="Li Z."/>
            <person name="Liang Y."/>
            <person name="Lin X."/>
            <person name="Liu X."/>
            <person name="Mattei B."/>
            <person name="McIntosh T.C."/>
            <person name="McLeod M.P."/>
            <person name="McPherson D."/>
            <person name="Merkulov G."/>
            <person name="Milshina N.V."/>
            <person name="Mobarry C."/>
            <person name="Morris J."/>
            <person name="Moshrefi A."/>
            <person name="Mount S.M."/>
            <person name="Moy M."/>
            <person name="Murphy B."/>
            <person name="Murphy L."/>
            <person name="Muzny D.M."/>
            <person name="Nelson D.L."/>
            <person name="Nelson D.R."/>
            <person name="Nelson K.A."/>
            <person name="Nixon K."/>
            <person name="Nusskern D.R."/>
            <person name="Pacleb J.M."/>
            <person name="Palazzolo M."/>
            <person name="Pittman G.S."/>
            <person name="Pan S."/>
            <person name="Pollard J."/>
            <person name="Puri V."/>
            <person name="Reese M.G."/>
            <person name="Reinert K."/>
            <person name="Remington K."/>
            <person name="Saunders R.D."/>
            <person name="Scheeler F."/>
            <person name="Shen H."/>
            <person name="Shue B.C."/>
            <person name="Siden-Kiamos I."/>
            <person name="Simpson M."/>
            <person name="Skupski M.P."/>
            <person name="Smith T."/>
            <person name="Spier E."/>
            <person name="Spradling A.C."/>
            <person name="Stapleton M."/>
            <person name="Strong R."/>
            <person name="Sun E."/>
            <person name="Svirskas R."/>
            <person name="Tector C."/>
            <person name="Turner R."/>
            <person name="Venter E."/>
            <person name="Wang A.H."/>
            <person name="Wang X."/>
            <person name="Wang Z.Y."/>
            <person name="Wassarman D.A."/>
            <person name="Weinstock G.M."/>
            <person name="Weissenbach J."/>
            <person name="Williams S.M."/>
            <person name="WoodageT"/>
            <person name="Worley K.C."/>
            <person name="Wu D."/>
            <person name="Yang S."/>
            <person name="Yao Q.A."/>
            <person name="Ye J."/>
            <person name="Yeh R.F."/>
            <person name="Zaveri J.S."/>
            <person name="Zhan M."/>
            <person name="Zhang G."/>
            <person name="Zhao Q."/>
            <person name="Zheng L."/>
            <person name="Zheng X.H."/>
            <person name="Zhong F.N."/>
            <person name="Zhong W."/>
            <person name="Zhou X."/>
            <person name="Zhu S."/>
            <person name="Zhu X."/>
            <person name="Smith H.O."/>
            <person name="Gibbs R.A."/>
            <person name="Myers E.W."/>
            <person name="Rubin G.M."/>
            <person name="Venter J.C."/>
        </authorList>
    </citation>
    <scope>NUCLEOTIDE SEQUENCE [LARGE SCALE GENOMIC DNA]</scope>
    <source>
        <strain evidence="4">Berkeley</strain>
    </source>
</reference>
<reference evidence="2 4" key="4">
    <citation type="journal article" date="2002" name="Genome Biol.">
        <title>The transposable elements of the Drosophila melanogaster euchromatin: a genomics perspective.</title>
        <authorList>
            <person name="Kaminker J.S."/>
            <person name="Bergman C.M."/>
            <person name="Kronmiller B."/>
            <person name="Carlson J."/>
            <person name="Svirskas R."/>
            <person name="Patel S."/>
            <person name="Frise E."/>
            <person name="Wheeler D.A."/>
            <person name="Lewis S.E."/>
            <person name="Rubin G.M."/>
            <person name="Ashburner M."/>
            <person name="Celniker S.E."/>
        </authorList>
    </citation>
    <scope>NUCLEOTIDE SEQUENCE [LARGE SCALE GENOMIC DNA]</scope>
    <source>
        <strain evidence="4">Berkeley</strain>
    </source>
</reference>
<accession>A1Z7S9</accession>
<protein>
    <submittedName>
        <fullName evidence="2">tRNA splicing endonuclease subunit 15, isoform A</fullName>
    </submittedName>
</protein>
<dbReference type="PaxDb" id="7227-FBpp0087675"/>
<sequence>MVRQYPIAGCSQTVMYSLDFQLELNDFTTVSPDDLTAALGFQIYNDLKNGNSSIFNSQFNIYYYALEEESAEFQPNYDPNLKVFYLMKNDDVYIPVLHTKAIDFRIVKSLHKKLKKRCVLNVMKIIFMFLTTLFPISNIFLAVVDNTANILYYQMSEGLSENQSTKTAVK</sequence>
<keyword evidence="1" id="KW-1133">Transmembrane helix</keyword>
<dbReference type="Proteomes" id="UP000000803">
    <property type="component" value="Chromosome 2R"/>
</dbReference>
<dbReference type="FunCoup" id="A1Z7S9">
    <property type="interactions" value="6"/>
</dbReference>
<dbReference type="FlyBase" id="FBgn0050343">
    <property type="gene designation" value="Tsen15"/>
</dbReference>
<dbReference type="STRING" id="7227.FBpp0087675"/>
<dbReference type="RefSeq" id="NP_724774.1">
    <property type="nucleotide sequence ID" value="NM_165668.3"/>
</dbReference>
<dbReference type="GO" id="GO:0008033">
    <property type="term" value="P:tRNA processing"/>
    <property type="evidence" value="ECO:0000315"/>
    <property type="project" value="FlyBase"/>
</dbReference>
<dbReference type="GO" id="GO:0000213">
    <property type="term" value="F:tRNA-intron lyase activity"/>
    <property type="evidence" value="ECO:0007669"/>
    <property type="project" value="UniProtKB-EC"/>
</dbReference>
<dbReference type="GeneID" id="246551"/>
<keyword evidence="2" id="KW-0378">Hydrolase</keyword>
<dbReference type="SUPFAM" id="SSF53032">
    <property type="entry name" value="tRNA-intron endonuclease catalytic domain-like"/>
    <property type="match status" value="1"/>
</dbReference>
<name>A1Z7S9_DROME</name>
<keyword evidence="2" id="KW-0255">Endonuclease</keyword>
<gene>
    <name evidence="2 3" type="primary">Tsen15</name>
    <name evidence="2" type="synonym">BcDNA:GM04716</name>
    <name evidence="2" type="synonym">Dmel\CG30343</name>
    <name evidence="2" type="synonym">TSEN15</name>
    <name evidence="2 3" type="ORF">CG30343</name>
    <name evidence="2" type="ORF">Dmel_CG30343</name>
</gene>
<dbReference type="Bgee" id="FBgn0050343">
    <property type="expression patterns" value="Expressed in outer photoreceptor cell (Drosophila) in insect head and 20 other cell types or tissues"/>
</dbReference>
<dbReference type="InterPro" id="IPR036167">
    <property type="entry name" value="tRNA_intron_Endo_cat-like_sf"/>
</dbReference>
<reference evidence="2 4" key="8">
    <citation type="journal article" date="2007" name="Science">
        <title>Sequence finishing and mapping of Drosophila melanogaster heterochromatin.</title>
        <authorList>
            <person name="Hoskins R.A."/>
            <person name="Carlson J.W."/>
            <person name="Kennedy C."/>
            <person name="Acevedo D."/>
            <person name="Evans-Holm M."/>
            <person name="Frise E."/>
            <person name="Wan K.H."/>
            <person name="Park S."/>
            <person name="Mendez-Lago M."/>
            <person name="Rossi F."/>
            <person name="Villasante A."/>
            <person name="Dimitri P."/>
            <person name="Karpen G.H."/>
            <person name="Celniker S.E."/>
        </authorList>
    </citation>
    <scope>NUCLEOTIDE SEQUENCE [LARGE SCALE GENOMIC DNA]</scope>
    <source>
        <strain evidence="4">Berkeley</strain>
    </source>
</reference>
<feature type="transmembrane region" description="Helical" evidence="1">
    <location>
        <begin position="118"/>
        <end position="144"/>
    </location>
</feature>
<reference evidence="2 4" key="11">
    <citation type="journal article" date="2015" name="Genome Res.">
        <title>The Release 6 reference sequence of the Drosophila melanogaster genome.</title>
        <authorList>
            <person name="Hoskins R.A."/>
            <person name="Carlson J.W."/>
            <person name="Wan K.H."/>
            <person name="Park S."/>
            <person name="Mendez I."/>
            <person name="Galle S.E."/>
            <person name="Booth B.W."/>
            <person name="Pfeiffer B.D."/>
            <person name="George R.A."/>
            <person name="Svirskas R."/>
            <person name="Krzywinski M."/>
            <person name="Schein J."/>
            <person name="Accardo M.C."/>
            <person name="Damia E."/>
            <person name="Messina G."/>
            <person name="Mendez-Lago M."/>
            <person name="de Pablos B."/>
            <person name="Demakova O.V."/>
            <person name="Andreyeva E.N."/>
            <person name="Boldyreva L.V."/>
            <person name="Marra M."/>
            <person name="Carvalho A.B."/>
            <person name="Dimitri P."/>
            <person name="Villasante A."/>
            <person name="Zhimulev I.F."/>
            <person name="Rubin G.M."/>
            <person name="Karpen G.H."/>
            <person name="Celniker S.E."/>
        </authorList>
    </citation>
    <scope>NUCLEOTIDE SEQUENCE [LARGE SCALE GENOMIC DNA]</scope>
    <source>
        <strain evidence="4">Berkeley</strain>
    </source>
</reference>
<dbReference type="OrthoDB" id="10002170at2759"/>
<dbReference type="AGR" id="FB:FBgn0050343"/>
<organism evidence="2 4">
    <name type="scientific">Drosophila melanogaster</name>
    <name type="common">Fruit fly</name>
    <dbReference type="NCBI Taxonomy" id="7227"/>
    <lineage>
        <taxon>Eukaryota</taxon>
        <taxon>Metazoa</taxon>
        <taxon>Ecdysozoa</taxon>
        <taxon>Arthropoda</taxon>
        <taxon>Hexapoda</taxon>
        <taxon>Insecta</taxon>
        <taxon>Pterygota</taxon>
        <taxon>Neoptera</taxon>
        <taxon>Endopterygota</taxon>
        <taxon>Diptera</taxon>
        <taxon>Brachycera</taxon>
        <taxon>Muscomorpha</taxon>
        <taxon>Ephydroidea</taxon>
        <taxon>Drosophilidae</taxon>
        <taxon>Drosophila</taxon>
        <taxon>Sophophora</taxon>
    </lineage>
</organism>
<reference evidence="2 4" key="6">
    <citation type="journal article" date="2005" name="PLoS Comput. Biol.">
        <title>Combined evidence annotation of transposable elements in genome sequences.</title>
        <authorList>
            <person name="Quesneville H."/>
            <person name="Bergman C.M."/>
            <person name="Andrieu O."/>
            <person name="Autard D."/>
            <person name="Nouaud D."/>
            <person name="Ashburner M."/>
            <person name="Anxolabehere D."/>
        </authorList>
    </citation>
    <scope>NUCLEOTIDE SEQUENCE [LARGE SCALE GENOMIC DNA]</scope>
    <source>
        <strain evidence="4">Berkeley</strain>
    </source>
</reference>
<dbReference type="InParanoid" id="A1Z7S9"/>
<dbReference type="BioGRID-ORCS" id="246551">
    <property type="hits" value="0 hits in 1 CRISPR screen"/>
</dbReference>
<evidence type="ECO:0000313" key="3">
    <source>
        <dbReference type="FlyBase" id="FBgn0050343"/>
    </source>
</evidence>
<dbReference type="PhylomeDB" id="A1Z7S9"/>
<dbReference type="CTD" id="116461"/>
<dbReference type="UCSC" id="CG30343-RA">
    <property type="organism name" value="d. melanogaster"/>
</dbReference>
<reference evidence="2 4" key="3">
    <citation type="journal article" date="2002" name="Genome Biol.">
        <title>Annotation of the Drosophila melanogaster euchromatic genome: a systematic review.</title>
        <authorList>
            <person name="Misra S."/>
            <person name="Crosby M.A."/>
            <person name="Mungall C.J."/>
            <person name="Matthews B.B."/>
            <person name="Campbell K.S."/>
            <person name="Hradecky P."/>
            <person name="Huang Y."/>
            <person name="Kaminker J.S."/>
            <person name="Millburn G.H."/>
            <person name="Prochnik S.E."/>
            <person name="Smith C.D."/>
            <person name="Tupy J.L."/>
            <person name="Whitfied E.J."/>
            <person name="Bayraktaroglu L."/>
            <person name="Berman B.P."/>
            <person name="Bettencourt B.R."/>
            <person name="Celniker S.E."/>
            <person name="de Grey A.D."/>
            <person name="Drysdale R.A."/>
            <person name="Harris N.L."/>
            <person name="Richter J."/>
            <person name="Russo S."/>
            <person name="Schroeder A.J."/>
            <person name="Shu S.Q."/>
            <person name="Stapleton M."/>
            <person name="Yamada C."/>
            <person name="Ashburner M."/>
            <person name="Gelbart W.M."/>
            <person name="Rubin G.M."/>
            <person name="Lewis S.E."/>
        </authorList>
    </citation>
    <scope>GENOME REANNOTATION</scope>
    <source>
        <strain evidence="4">Berkeley</strain>
    </source>
</reference>
<dbReference type="eggNOG" id="ENOG502S8YS">
    <property type="taxonomic scope" value="Eukaryota"/>
</dbReference>
<evidence type="ECO:0000256" key="1">
    <source>
        <dbReference type="SAM" id="Phobius"/>
    </source>
</evidence>
<reference evidence="2 4" key="5">
    <citation type="journal article" date="2002" name="Genome Biol.">
        <title>Heterochromatic sequences in a Drosophila whole-genome shotgun assembly.</title>
        <authorList>
            <person name="Hoskins R.A."/>
            <person name="Smith C.D."/>
            <person name="Carlson J.W."/>
            <person name="Carvalho A.B."/>
            <person name="Halpern A."/>
            <person name="Kaminker J.S."/>
            <person name="Kennedy C."/>
            <person name="Mungall C.J."/>
            <person name="Sullivan B.A."/>
            <person name="Sutton G.G."/>
            <person name="Yasuhara J.C."/>
            <person name="Wakimoto B.T."/>
            <person name="Myers E.W."/>
            <person name="Celniker S.E."/>
            <person name="Rubin G.M."/>
            <person name="Karpen G.H."/>
        </authorList>
    </citation>
    <scope>NUCLEOTIDE SEQUENCE [LARGE SCALE GENOMIC DNA]</scope>
    <source>
        <strain evidence="4">Berkeley</strain>
    </source>
</reference>